<reference evidence="3 4" key="1">
    <citation type="submission" date="2020-08" db="EMBL/GenBank/DDBJ databases">
        <authorList>
            <person name="Hejnol A."/>
        </authorList>
    </citation>
    <scope>NUCLEOTIDE SEQUENCE [LARGE SCALE GENOMIC DNA]</scope>
</reference>
<protein>
    <submittedName>
        <fullName evidence="3">DgyrCDS4458</fullName>
    </submittedName>
</protein>
<name>A0A7I8VJQ1_9ANNE</name>
<evidence type="ECO:0000313" key="4">
    <source>
        <dbReference type="Proteomes" id="UP000549394"/>
    </source>
</evidence>
<keyword evidence="1" id="KW-0106">Calcium</keyword>
<dbReference type="Gene3D" id="1.10.238.10">
    <property type="entry name" value="EF-hand"/>
    <property type="match status" value="2"/>
</dbReference>
<dbReference type="GO" id="GO:0005829">
    <property type="term" value="C:cytosol"/>
    <property type="evidence" value="ECO:0007669"/>
    <property type="project" value="TreeGrafter"/>
</dbReference>
<dbReference type="PANTHER" id="PTHR19972:SF10">
    <property type="entry name" value="CALBINDIN-32"/>
    <property type="match status" value="1"/>
</dbReference>
<accession>A0A7I8VJQ1</accession>
<evidence type="ECO:0000313" key="3">
    <source>
        <dbReference type="EMBL" id="CAD5115489.1"/>
    </source>
</evidence>
<dbReference type="SMART" id="SM00054">
    <property type="entry name" value="EFh"/>
    <property type="match status" value="4"/>
</dbReference>
<dbReference type="EMBL" id="CAJFCJ010000006">
    <property type="protein sequence ID" value="CAD5115489.1"/>
    <property type="molecule type" value="Genomic_DNA"/>
</dbReference>
<evidence type="ECO:0000256" key="1">
    <source>
        <dbReference type="ARBA" id="ARBA00022837"/>
    </source>
</evidence>
<feature type="domain" description="EF-hand" evidence="2">
    <location>
        <begin position="27"/>
        <end position="62"/>
    </location>
</feature>
<dbReference type="GO" id="GO:0005509">
    <property type="term" value="F:calcium ion binding"/>
    <property type="evidence" value="ECO:0007669"/>
    <property type="project" value="InterPro"/>
</dbReference>
<dbReference type="PROSITE" id="PS50222">
    <property type="entry name" value="EF_HAND_2"/>
    <property type="match status" value="2"/>
</dbReference>
<dbReference type="OrthoDB" id="6282245at2759"/>
<dbReference type="SUPFAM" id="SSF47473">
    <property type="entry name" value="EF-hand"/>
    <property type="match status" value="1"/>
</dbReference>
<dbReference type="PANTHER" id="PTHR19972">
    <property type="entry name" value="CALBINDIN"/>
    <property type="match status" value="1"/>
</dbReference>
<sequence length="193" mass="22868">MGCNYCKENSNREEDNLVQMLKKGKKIHVVDFLRIWMHYDIDRSGYIEGDELQQFASDLIRKKDDKQNSPEAVQAATRLFLKMFDTNRDKKIELYEFAQIIFTDTSSTPFEIREKLGREEFDQVFTKYDKNASQQLDGRELNSFLRDIMQKIGLTPSPKEVDEQANIFFRLYDKEKSSVFSKQELFFLLSNQK</sequence>
<dbReference type="InterPro" id="IPR051001">
    <property type="entry name" value="Calbindin_Ca-bind"/>
</dbReference>
<proteinExistence type="predicted"/>
<dbReference type="Pfam" id="PF13499">
    <property type="entry name" value="EF-hand_7"/>
    <property type="match status" value="1"/>
</dbReference>
<dbReference type="GO" id="GO:0051480">
    <property type="term" value="P:regulation of cytosolic calcium ion concentration"/>
    <property type="evidence" value="ECO:0007669"/>
    <property type="project" value="TreeGrafter"/>
</dbReference>
<dbReference type="AlphaFoldDB" id="A0A7I8VJQ1"/>
<keyword evidence="4" id="KW-1185">Reference proteome</keyword>
<dbReference type="InterPro" id="IPR018247">
    <property type="entry name" value="EF_Hand_1_Ca_BS"/>
</dbReference>
<gene>
    <name evidence="3" type="ORF">DGYR_LOCUS4229</name>
</gene>
<dbReference type="Proteomes" id="UP000549394">
    <property type="component" value="Unassembled WGS sequence"/>
</dbReference>
<dbReference type="GO" id="GO:0043005">
    <property type="term" value="C:neuron projection"/>
    <property type="evidence" value="ECO:0007669"/>
    <property type="project" value="TreeGrafter"/>
</dbReference>
<organism evidence="3 4">
    <name type="scientific">Dimorphilus gyrociliatus</name>
    <dbReference type="NCBI Taxonomy" id="2664684"/>
    <lineage>
        <taxon>Eukaryota</taxon>
        <taxon>Metazoa</taxon>
        <taxon>Spiralia</taxon>
        <taxon>Lophotrochozoa</taxon>
        <taxon>Annelida</taxon>
        <taxon>Polychaeta</taxon>
        <taxon>Polychaeta incertae sedis</taxon>
        <taxon>Dinophilidae</taxon>
        <taxon>Dimorphilus</taxon>
    </lineage>
</organism>
<feature type="domain" description="EF-hand" evidence="2">
    <location>
        <begin position="116"/>
        <end position="151"/>
    </location>
</feature>
<dbReference type="PROSITE" id="PS00018">
    <property type="entry name" value="EF_HAND_1"/>
    <property type="match status" value="3"/>
</dbReference>
<dbReference type="GO" id="GO:0045202">
    <property type="term" value="C:synapse"/>
    <property type="evidence" value="ECO:0007669"/>
    <property type="project" value="TreeGrafter"/>
</dbReference>
<dbReference type="GO" id="GO:0005634">
    <property type="term" value="C:nucleus"/>
    <property type="evidence" value="ECO:0007669"/>
    <property type="project" value="TreeGrafter"/>
</dbReference>
<evidence type="ECO:0000259" key="2">
    <source>
        <dbReference type="PROSITE" id="PS50222"/>
    </source>
</evidence>
<comment type="caution">
    <text evidence="3">The sequence shown here is derived from an EMBL/GenBank/DDBJ whole genome shotgun (WGS) entry which is preliminary data.</text>
</comment>
<dbReference type="InterPro" id="IPR011992">
    <property type="entry name" value="EF-hand-dom_pair"/>
</dbReference>
<dbReference type="InterPro" id="IPR002048">
    <property type="entry name" value="EF_hand_dom"/>
</dbReference>